<proteinExistence type="predicted"/>
<dbReference type="EMBL" id="GBXM01055409">
    <property type="protein sequence ID" value="JAH53168.1"/>
    <property type="molecule type" value="Transcribed_RNA"/>
</dbReference>
<dbReference type="EMBL" id="GBXM01057809">
    <property type="protein sequence ID" value="JAH50768.1"/>
    <property type="molecule type" value="Transcribed_RNA"/>
</dbReference>
<evidence type="ECO:0000313" key="1">
    <source>
        <dbReference type="EMBL" id="JAH50768.1"/>
    </source>
</evidence>
<reference evidence="1" key="2">
    <citation type="journal article" date="2015" name="Fish Shellfish Immunol.">
        <title>Early steps in the European eel (Anguilla anguilla)-Vibrio vulnificus interaction in the gills: Role of the RtxA13 toxin.</title>
        <authorList>
            <person name="Callol A."/>
            <person name="Pajuelo D."/>
            <person name="Ebbesson L."/>
            <person name="Teles M."/>
            <person name="MacKenzie S."/>
            <person name="Amaro C."/>
        </authorList>
    </citation>
    <scope>NUCLEOTIDE SEQUENCE</scope>
</reference>
<name>A0A0E9TDH7_ANGAN</name>
<sequence>MLNLSKMHLPAILRFKTTLSSAYSFLIPSTGELLSELGYREACHFSGSHTPSL</sequence>
<dbReference type="AlphaFoldDB" id="A0A0E9TDH7"/>
<accession>A0A0E9TDH7</accession>
<organism evidence="1">
    <name type="scientific">Anguilla anguilla</name>
    <name type="common">European freshwater eel</name>
    <name type="synonym">Muraena anguilla</name>
    <dbReference type="NCBI Taxonomy" id="7936"/>
    <lineage>
        <taxon>Eukaryota</taxon>
        <taxon>Metazoa</taxon>
        <taxon>Chordata</taxon>
        <taxon>Craniata</taxon>
        <taxon>Vertebrata</taxon>
        <taxon>Euteleostomi</taxon>
        <taxon>Actinopterygii</taxon>
        <taxon>Neopterygii</taxon>
        <taxon>Teleostei</taxon>
        <taxon>Anguilliformes</taxon>
        <taxon>Anguillidae</taxon>
        <taxon>Anguilla</taxon>
    </lineage>
</organism>
<protein>
    <submittedName>
        <fullName evidence="1">Uncharacterized protein</fullName>
    </submittedName>
</protein>
<reference evidence="1" key="1">
    <citation type="submission" date="2014-11" db="EMBL/GenBank/DDBJ databases">
        <authorList>
            <person name="Amaro Gonzalez C."/>
        </authorList>
    </citation>
    <scope>NUCLEOTIDE SEQUENCE</scope>
</reference>